<evidence type="ECO:0000256" key="3">
    <source>
        <dbReference type="ARBA" id="ARBA00022723"/>
    </source>
</evidence>
<dbReference type="InterPro" id="IPR018979">
    <property type="entry name" value="FERM_N"/>
</dbReference>
<dbReference type="PROSITE" id="PS51303">
    <property type="entry name" value="PET"/>
    <property type="match status" value="1"/>
</dbReference>
<dbReference type="FunFam" id="2.10.110.10:FF:000005">
    <property type="entry name" value="Testin isoform 1"/>
    <property type="match status" value="1"/>
</dbReference>
<feature type="region of interest" description="Disordered" evidence="10">
    <location>
        <begin position="434"/>
        <end position="481"/>
    </location>
</feature>
<dbReference type="CDD" id="cd09827">
    <property type="entry name" value="PET_Prickle"/>
    <property type="match status" value="1"/>
</dbReference>
<dbReference type="InterPro" id="IPR019749">
    <property type="entry name" value="Band_41_domain"/>
</dbReference>
<feature type="region of interest" description="Disordered" evidence="10">
    <location>
        <begin position="318"/>
        <end position="390"/>
    </location>
</feature>
<feature type="region of interest" description="Disordered" evidence="10">
    <location>
        <begin position="1586"/>
        <end position="1605"/>
    </location>
</feature>
<dbReference type="SUPFAM" id="SSF54236">
    <property type="entry name" value="Ubiquitin-like"/>
    <property type="match status" value="1"/>
</dbReference>
<dbReference type="Gene3D" id="2.10.110.10">
    <property type="entry name" value="Cysteine Rich Protein"/>
    <property type="match status" value="3"/>
</dbReference>
<dbReference type="Proteomes" id="UP000035681">
    <property type="component" value="Unplaced"/>
</dbReference>
<dbReference type="InterPro" id="IPR018980">
    <property type="entry name" value="FERM_PH-like_C"/>
</dbReference>
<dbReference type="SUPFAM" id="SSF57716">
    <property type="entry name" value="Glucocorticoid receptor-like (DNA-binding domain)"/>
    <property type="match status" value="2"/>
</dbReference>
<dbReference type="Gene3D" id="1.20.80.10">
    <property type="match status" value="1"/>
</dbReference>
<feature type="domain" description="LIM zinc-binding" evidence="11">
    <location>
        <begin position="193"/>
        <end position="253"/>
    </location>
</feature>
<evidence type="ECO:0000256" key="7">
    <source>
        <dbReference type="ARBA" id="ARBA00023054"/>
    </source>
</evidence>
<dbReference type="Gene3D" id="3.10.20.90">
    <property type="entry name" value="Phosphatidylinositol 3-kinase Catalytic Subunit, Chain A, domain 1"/>
    <property type="match status" value="1"/>
</dbReference>
<dbReference type="InterPro" id="IPR010442">
    <property type="entry name" value="PET_domain"/>
</dbReference>
<dbReference type="InterPro" id="IPR021774">
    <property type="entry name" value="CUPID"/>
</dbReference>
<accession>A0AAF5DIC5</accession>
<dbReference type="InterPro" id="IPR035963">
    <property type="entry name" value="FERM_2"/>
</dbReference>
<reference evidence="15" key="1">
    <citation type="submission" date="2024-02" db="UniProtKB">
        <authorList>
            <consortium name="WormBaseParasite"/>
        </authorList>
    </citation>
    <scope>IDENTIFICATION</scope>
</reference>
<dbReference type="PANTHER" id="PTHR46079">
    <property type="entry name" value="FERM DOMAIN-CONTAINING PROTEIN 4"/>
    <property type="match status" value="1"/>
</dbReference>
<evidence type="ECO:0000313" key="15">
    <source>
        <dbReference type="WBParaSite" id="TCONS_00012689.p1"/>
    </source>
</evidence>
<feature type="compositionally biased region" description="Low complexity" evidence="10">
    <location>
        <begin position="359"/>
        <end position="380"/>
    </location>
</feature>
<keyword evidence="2" id="KW-0963">Cytoplasm</keyword>
<dbReference type="InterPro" id="IPR001781">
    <property type="entry name" value="Znf_LIM"/>
</dbReference>
<feature type="domain" description="PET" evidence="13">
    <location>
        <begin position="17"/>
        <end position="125"/>
    </location>
</feature>
<feature type="coiled-coil region" evidence="9">
    <location>
        <begin position="1075"/>
        <end position="1105"/>
    </location>
</feature>
<evidence type="ECO:0000313" key="14">
    <source>
        <dbReference type="Proteomes" id="UP000035681"/>
    </source>
</evidence>
<dbReference type="InterPro" id="IPR029071">
    <property type="entry name" value="Ubiquitin-like_domsf"/>
</dbReference>
<feature type="compositionally biased region" description="Low complexity" evidence="10">
    <location>
        <begin position="318"/>
        <end position="332"/>
    </location>
</feature>
<dbReference type="SUPFAM" id="SSF50729">
    <property type="entry name" value="PH domain-like"/>
    <property type="match status" value="1"/>
</dbReference>
<protein>
    <submittedName>
        <fullName evidence="15">LIM zinc-binding domain-containing protein</fullName>
    </submittedName>
</protein>
<feature type="domain" description="LIM zinc-binding" evidence="11">
    <location>
        <begin position="128"/>
        <end position="192"/>
    </location>
</feature>
<dbReference type="SMART" id="SM00295">
    <property type="entry name" value="B41"/>
    <property type="match status" value="1"/>
</dbReference>
<feature type="domain" description="LIM zinc-binding" evidence="11">
    <location>
        <begin position="254"/>
        <end position="317"/>
    </location>
</feature>
<dbReference type="CDD" id="cd17103">
    <property type="entry name" value="FERM_F1_FRMD4"/>
    <property type="match status" value="1"/>
</dbReference>
<dbReference type="GO" id="GO:0008270">
    <property type="term" value="F:zinc ion binding"/>
    <property type="evidence" value="ECO:0007669"/>
    <property type="project" value="InterPro"/>
</dbReference>
<dbReference type="Pfam" id="PF09379">
    <property type="entry name" value="FERM_N"/>
    <property type="match status" value="1"/>
</dbReference>
<evidence type="ECO:0000259" key="12">
    <source>
        <dbReference type="PROSITE" id="PS50057"/>
    </source>
</evidence>
<dbReference type="PROSITE" id="PS50057">
    <property type="entry name" value="FERM_3"/>
    <property type="match status" value="1"/>
</dbReference>
<dbReference type="CDD" id="cd09418">
    <property type="entry name" value="LIM2_Prickle"/>
    <property type="match status" value="1"/>
</dbReference>
<dbReference type="InterPro" id="IPR011993">
    <property type="entry name" value="PH-like_dom_sf"/>
</dbReference>
<evidence type="ECO:0000256" key="8">
    <source>
        <dbReference type="PROSITE-ProRule" id="PRU00125"/>
    </source>
</evidence>
<dbReference type="Gene3D" id="2.30.29.30">
    <property type="entry name" value="Pleckstrin-homology domain (PH domain)/Phosphotyrosine-binding domain (PTB)"/>
    <property type="match status" value="1"/>
</dbReference>
<evidence type="ECO:0000256" key="5">
    <source>
        <dbReference type="ARBA" id="ARBA00022833"/>
    </source>
</evidence>
<keyword evidence="4" id="KW-0677">Repeat</keyword>
<dbReference type="InterPro" id="IPR000299">
    <property type="entry name" value="FERM_domain"/>
</dbReference>
<evidence type="ECO:0000256" key="4">
    <source>
        <dbReference type="ARBA" id="ARBA00022737"/>
    </source>
</evidence>
<feature type="domain" description="FERM" evidence="12">
    <location>
        <begin position="638"/>
        <end position="941"/>
    </location>
</feature>
<dbReference type="SMART" id="SM01196">
    <property type="entry name" value="FERM_C"/>
    <property type="match status" value="1"/>
</dbReference>
<keyword evidence="14" id="KW-1185">Reference proteome</keyword>
<evidence type="ECO:0000259" key="11">
    <source>
        <dbReference type="PROSITE" id="PS50023"/>
    </source>
</evidence>
<dbReference type="InterPro" id="IPR047176">
    <property type="entry name" value="FRMD4A/B"/>
</dbReference>
<keyword evidence="7 9" id="KW-0175">Coiled coil</keyword>
<evidence type="ECO:0000256" key="10">
    <source>
        <dbReference type="SAM" id="MobiDB-lite"/>
    </source>
</evidence>
<dbReference type="CDD" id="cd09340">
    <property type="entry name" value="LIM1_Testin_like"/>
    <property type="match status" value="1"/>
</dbReference>
<dbReference type="GO" id="GO:0090162">
    <property type="term" value="P:establishment of epithelial cell polarity"/>
    <property type="evidence" value="ECO:0007669"/>
    <property type="project" value="InterPro"/>
</dbReference>
<dbReference type="InterPro" id="IPR033723">
    <property type="entry name" value="PET_prickle"/>
</dbReference>
<feature type="compositionally biased region" description="Polar residues" evidence="10">
    <location>
        <begin position="333"/>
        <end position="358"/>
    </location>
</feature>
<dbReference type="Pfam" id="PF00373">
    <property type="entry name" value="FERM_M"/>
    <property type="match status" value="1"/>
</dbReference>
<keyword evidence="3 8" id="KW-0479">Metal-binding</keyword>
<dbReference type="WBParaSite" id="TCONS_00012689.p1">
    <property type="protein sequence ID" value="TCONS_00012689.p1"/>
    <property type="gene ID" value="XLOC_008341"/>
</dbReference>
<dbReference type="Pfam" id="PF11819">
    <property type="entry name" value="CUPID"/>
    <property type="match status" value="1"/>
</dbReference>
<dbReference type="InterPro" id="IPR019748">
    <property type="entry name" value="FERM_central"/>
</dbReference>
<sequence>MAGVCSAGAASLVRIYADNRGQNNSDDDSGCSLEEYIWVPEGVQPDMIHMYFSSLPDNRIPYANSPGEKWRNEQLIFQNPPQDSHVKYCGYLSLSEERELQSFVERRENECLGRGIVTLIPSNISSSIKCQLCKINFKKNELVIKGSNFDKNIFWHPKCFQCNHCEELLVDLVYYKYEQNIYCGRHHAELFKPRCSKCDELIFSYECTEAEGYVWHMKHFICASCDCQLGGQKYLMRDEQPFCITCYNNSFNLITCNTCQKEIISDKPHITQSNFHWHADERCFCCSVCDKNLLGKRYTLVNSQLFCEREACRRMERAMSQQSSSSVPSLVSNGHSTNQKHSNDSSSTNEQQNNLTFDSQASTVSMKSSKSLSLPSTKGKQLSNKDDSNITTEMTNENIYETLLPCSSSNSSSRGSLIYPSSVTYCNYYITEKTYPPQPPISSHPTKQGVRFMDDNKNNLKNSRRSGPIKNNKNYNHSLEDNHYDNDQTIDYCSSSDSDPDDEYLTNYLAASMDTCTISPKGIPKSLLTQHTSYTNPFIKMEINNKKKLLPKQIIKSYHNESKNIIIKPKKAKKKNSGKSCIYNLFILFKLCLFPITGSSALLRFNVYMRSNDCKTLTLNMEHPFKNDILNIMTDKGRRAEVVLINGFKFEIILTKKLKVEELIILAGNQCQIYEPDLKYFGIAYVDEKDHYIWLRRDKKVIDCELPSKWYRNENILNQDTLLQFHFAVKYFVSNFINLLNPGSVVMFFLESKSLFLKGYLDVPLESYAYMYALILQYYRGDYVSHNMYSVLSLSIYFPKNILKKLNVSAEEFRIQIGFEYQKLIGMRKGEVVVKFLTLAEKSFIYGSRLFQVKDKNNTSYLLSINNRGISQYTNDLQFKLKRVFPWENLNNFHYLDQHFSIEVETNVNNYNITEDTKSDITNVNLEKEINGHDRVLSSLMRNSMTIPIKVKQKYNFFCDSPYICRVLWDSAVSQHQFYLDQLSNSKNQALLMQYNDHNQIIESDFKRIINNINEVLTNNTLTPFANNECGSKMSTHSLMSNLTSSSLNDTDISSDVRIIGIINGSHNIKTEEDKERRLKAYKGLKEKKNKLEELLLQKLDELKDVCINEAELTGELPKEIYRTLAPGEPEPKIKKRIGTAFKLSNDILNKTNKDDKVNKLEMEIDIQRKIVDAASRLASDKTTNKSVRKKRRRDFEAAHQKLKGLELGLRKIHMARSKPDLSYNDYNKTKYNGNGWLNHSGIPRSSESLKSLVTKSCPTTPRGSLSDLSYYQDTRRNYNNEPTRNLTSTTNISEKLDSKFFNSSLKSNYQYNNCLSDITKNFGAITNSPPSLPSKRANSIVSTKPNTFINEYSYDNDKMEEQSKSYHDIHNIPIYANIGYHTSAPYISSYRQSHYPTLFDQQVARSNNRQSRSNSMTPVNNTKKTTSNNSVAAAASTQMGLIVKQISQSSLMSGPYTTSQNPHYNSIYNISSLGDKNVNCNNSGSPITYYSKNESFNRLPMKDSNGILKHSSSLLSNQCKVTTFPASYERIGNYKVAPENSTITTGSDKKFSFMKDDWRKDVYHVNNLTNQQIGSTLSSYHNDINSRNSIQDDKSNKNSTATIV</sequence>
<evidence type="ECO:0000256" key="9">
    <source>
        <dbReference type="SAM" id="Coils"/>
    </source>
</evidence>
<name>A0AAF5DIC5_STRER</name>
<dbReference type="InterPro" id="IPR014352">
    <property type="entry name" value="FERM/acyl-CoA-bd_prot_sf"/>
</dbReference>
<dbReference type="Pfam" id="PF00412">
    <property type="entry name" value="LIM"/>
    <property type="match status" value="3"/>
</dbReference>
<keyword evidence="6 8" id="KW-0440">LIM domain</keyword>
<keyword evidence="5 8" id="KW-0862">Zinc</keyword>
<proteinExistence type="predicted"/>
<dbReference type="PANTHER" id="PTHR46079:SF2">
    <property type="entry name" value="FERM DOMAIN-CONTAINING PROTEIN"/>
    <property type="match status" value="1"/>
</dbReference>
<dbReference type="SUPFAM" id="SSF47031">
    <property type="entry name" value="Second domain of FERM"/>
    <property type="match status" value="1"/>
</dbReference>
<dbReference type="PROSITE" id="PS00478">
    <property type="entry name" value="LIM_DOMAIN_1"/>
    <property type="match status" value="1"/>
</dbReference>
<feature type="compositionally biased region" description="Low complexity" evidence="10">
    <location>
        <begin position="1406"/>
        <end position="1432"/>
    </location>
</feature>
<evidence type="ECO:0000256" key="2">
    <source>
        <dbReference type="ARBA" id="ARBA00022490"/>
    </source>
</evidence>
<dbReference type="PROSITE" id="PS50023">
    <property type="entry name" value="LIM_DOMAIN_2"/>
    <property type="match status" value="3"/>
</dbReference>
<feature type="region of interest" description="Disordered" evidence="10">
    <location>
        <begin position="1405"/>
        <end position="1432"/>
    </location>
</feature>
<dbReference type="CDD" id="cd14473">
    <property type="entry name" value="FERM_B-lobe"/>
    <property type="match status" value="1"/>
</dbReference>
<dbReference type="SMART" id="SM00132">
    <property type="entry name" value="LIM"/>
    <property type="match status" value="3"/>
</dbReference>
<dbReference type="Pfam" id="PF06297">
    <property type="entry name" value="PET"/>
    <property type="match status" value="1"/>
</dbReference>
<comment type="subcellular location">
    <subcellularLocation>
        <location evidence="1">Cytoplasm</location>
    </subcellularLocation>
</comment>
<evidence type="ECO:0000256" key="1">
    <source>
        <dbReference type="ARBA" id="ARBA00004496"/>
    </source>
</evidence>
<dbReference type="Pfam" id="PF09380">
    <property type="entry name" value="FERM_C"/>
    <property type="match status" value="1"/>
</dbReference>
<evidence type="ECO:0000256" key="6">
    <source>
        <dbReference type="ARBA" id="ARBA00023038"/>
    </source>
</evidence>
<dbReference type="GO" id="GO:0005737">
    <property type="term" value="C:cytoplasm"/>
    <property type="evidence" value="ECO:0007669"/>
    <property type="project" value="UniProtKB-SubCell"/>
</dbReference>
<dbReference type="InterPro" id="IPR033726">
    <property type="entry name" value="LIM2_prickle"/>
</dbReference>
<organism evidence="14 15">
    <name type="scientific">Strongyloides stercoralis</name>
    <name type="common">Threadworm</name>
    <dbReference type="NCBI Taxonomy" id="6248"/>
    <lineage>
        <taxon>Eukaryota</taxon>
        <taxon>Metazoa</taxon>
        <taxon>Ecdysozoa</taxon>
        <taxon>Nematoda</taxon>
        <taxon>Chromadorea</taxon>
        <taxon>Rhabditida</taxon>
        <taxon>Tylenchina</taxon>
        <taxon>Panagrolaimomorpha</taxon>
        <taxon>Strongyloidoidea</taxon>
        <taxon>Strongyloididae</taxon>
        <taxon>Strongyloides</taxon>
    </lineage>
</organism>
<dbReference type="AlphaFoldDB" id="A0AAF5DIC5"/>
<evidence type="ECO:0000259" key="13">
    <source>
        <dbReference type="PROSITE" id="PS51303"/>
    </source>
</evidence>